<evidence type="ECO:0000313" key="1">
    <source>
        <dbReference type="EMBL" id="KAH7568597.1"/>
    </source>
</evidence>
<reference evidence="1 2" key="1">
    <citation type="submission" date="2021-02" db="EMBL/GenBank/DDBJ databases">
        <title>Plant Genome Project.</title>
        <authorList>
            <person name="Zhang R.-G."/>
        </authorList>
    </citation>
    <scope>NUCLEOTIDE SEQUENCE [LARGE SCALE GENOMIC DNA]</scope>
    <source>
        <tissue evidence="1">Leaves</tissue>
    </source>
</reference>
<keyword evidence="2" id="KW-1185">Reference proteome</keyword>
<gene>
    <name evidence="1" type="ORF">JRO89_XS06G0020200</name>
</gene>
<protein>
    <submittedName>
        <fullName evidence="1">Uncharacterized protein</fullName>
    </submittedName>
</protein>
<comment type="caution">
    <text evidence="1">The sequence shown here is derived from an EMBL/GenBank/DDBJ whole genome shotgun (WGS) entry which is preliminary data.</text>
</comment>
<proteinExistence type="predicted"/>
<evidence type="ECO:0000313" key="2">
    <source>
        <dbReference type="Proteomes" id="UP000827721"/>
    </source>
</evidence>
<dbReference type="Proteomes" id="UP000827721">
    <property type="component" value="Unassembled WGS sequence"/>
</dbReference>
<organism evidence="1 2">
    <name type="scientific">Xanthoceras sorbifolium</name>
    <dbReference type="NCBI Taxonomy" id="99658"/>
    <lineage>
        <taxon>Eukaryota</taxon>
        <taxon>Viridiplantae</taxon>
        <taxon>Streptophyta</taxon>
        <taxon>Embryophyta</taxon>
        <taxon>Tracheophyta</taxon>
        <taxon>Spermatophyta</taxon>
        <taxon>Magnoliopsida</taxon>
        <taxon>eudicotyledons</taxon>
        <taxon>Gunneridae</taxon>
        <taxon>Pentapetalae</taxon>
        <taxon>rosids</taxon>
        <taxon>malvids</taxon>
        <taxon>Sapindales</taxon>
        <taxon>Sapindaceae</taxon>
        <taxon>Xanthoceroideae</taxon>
        <taxon>Xanthoceras</taxon>
    </lineage>
</organism>
<accession>A0ABQ8HW49</accession>
<dbReference type="EMBL" id="JAFEMO010000006">
    <property type="protein sequence ID" value="KAH7568597.1"/>
    <property type="molecule type" value="Genomic_DNA"/>
</dbReference>
<sequence length="97" mass="10246">MDAYCCSPQLLKIVWKTEEDLDAGDVVVINLMNKKLLLSTSYGCILLLSPALPSSPQLIVLAGKRSFVLSTSGWLGGKNDFLGAALRYGSGGALSLA</sequence>
<name>A0ABQ8HW49_9ROSI</name>